<keyword evidence="1" id="KW-0805">Transcription regulation</keyword>
<feature type="compositionally biased region" description="Basic residues" evidence="3">
    <location>
        <begin position="15"/>
        <end position="28"/>
    </location>
</feature>
<dbReference type="InterPro" id="IPR044660">
    <property type="entry name" value="IBH1-like"/>
</dbReference>
<evidence type="ECO:0000256" key="3">
    <source>
        <dbReference type="SAM" id="MobiDB-lite"/>
    </source>
</evidence>
<dbReference type="Proteomes" id="UP001222027">
    <property type="component" value="Unassembled WGS sequence"/>
</dbReference>
<evidence type="ECO:0008006" key="7">
    <source>
        <dbReference type="Google" id="ProtNLM"/>
    </source>
</evidence>
<evidence type="ECO:0000313" key="6">
    <source>
        <dbReference type="Proteomes" id="UP001222027"/>
    </source>
</evidence>
<keyword evidence="6" id="KW-1185">Reference proteome</keyword>
<comment type="caution">
    <text evidence="4">The sequence shown here is derived from an EMBL/GenBank/DDBJ whole genome shotgun (WGS) entry which is preliminary data.</text>
</comment>
<evidence type="ECO:0000256" key="2">
    <source>
        <dbReference type="ARBA" id="ARBA00023163"/>
    </source>
</evidence>
<proteinExistence type="predicted"/>
<dbReference type="PANTHER" id="PTHR33124">
    <property type="entry name" value="TRANSCRIPTION FACTOR IBH1-LIKE 1"/>
    <property type="match status" value="1"/>
</dbReference>
<keyword evidence="2" id="KW-0804">Transcription</keyword>
<evidence type="ECO:0000313" key="5">
    <source>
        <dbReference type="EMBL" id="KAJ8466440.1"/>
    </source>
</evidence>
<dbReference type="GO" id="GO:0006355">
    <property type="term" value="P:regulation of DNA-templated transcription"/>
    <property type="evidence" value="ECO:0007669"/>
    <property type="project" value="InterPro"/>
</dbReference>
<reference evidence="4 6" key="1">
    <citation type="submission" date="2022-12" db="EMBL/GenBank/DDBJ databases">
        <title>Chromosome-scale assembly of the Ensete ventricosum genome.</title>
        <authorList>
            <person name="Dussert Y."/>
            <person name="Stocks J."/>
            <person name="Wendawek A."/>
            <person name="Woldeyes F."/>
            <person name="Nichols R.A."/>
            <person name="Borrell J.S."/>
        </authorList>
    </citation>
    <scope>NUCLEOTIDE SEQUENCE [LARGE SCALE GENOMIC DNA]</scope>
    <source>
        <strain evidence="6">cv. Maze</strain>
        <strain evidence="4">MazeRef_0001</strain>
        <tissue evidence="4">Seeds</tissue>
    </source>
</reference>
<accession>A0AAV8NZZ4</accession>
<gene>
    <name evidence="5" type="ORF">OPV22_028992</name>
    <name evidence="4" type="ORF">OPV22_034711</name>
</gene>
<dbReference type="EMBL" id="JAQQAF010000010">
    <property type="protein sequence ID" value="KAJ8456270.1"/>
    <property type="molecule type" value="Genomic_DNA"/>
</dbReference>
<dbReference type="AlphaFoldDB" id="A0AAV8NZZ4"/>
<organism evidence="4 6">
    <name type="scientific">Ensete ventricosum</name>
    <name type="common">Abyssinian banana</name>
    <name type="synonym">Musa ensete</name>
    <dbReference type="NCBI Taxonomy" id="4639"/>
    <lineage>
        <taxon>Eukaryota</taxon>
        <taxon>Viridiplantae</taxon>
        <taxon>Streptophyta</taxon>
        <taxon>Embryophyta</taxon>
        <taxon>Tracheophyta</taxon>
        <taxon>Spermatophyta</taxon>
        <taxon>Magnoliopsida</taxon>
        <taxon>Liliopsida</taxon>
        <taxon>Zingiberales</taxon>
        <taxon>Musaceae</taxon>
        <taxon>Ensete</taxon>
    </lineage>
</organism>
<evidence type="ECO:0000256" key="1">
    <source>
        <dbReference type="ARBA" id="ARBA00023015"/>
    </source>
</evidence>
<name>A0AAV8NZZ4_ENSVE</name>
<protein>
    <recommendedName>
        <fullName evidence="7">BHLH domain-containing protein</fullName>
    </recommendedName>
</protein>
<dbReference type="PANTHER" id="PTHR33124:SF12">
    <property type="entry name" value="TRANSCRIPTION FACTOR BHLH148"/>
    <property type="match status" value="1"/>
</dbReference>
<feature type="region of interest" description="Disordered" evidence="3">
    <location>
        <begin position="1"/>
        <end position="31"/>
    </location>
</feature>
<evidence type="ECO:0000313" key="4">
    <source>
        <dbReference type="EMBL" id="KAJ8456270.1"/>
    </source>
</evidence>
<dbReference type="EMBL" id="JAQQAF010000008">
    <property type="protein sequence ID" value="KAJ8466440.1"/>
    <property type="molecule type" value="Genomic_DNA"/>
</dbReference>
<sequence>MAVDSRRWPFGSRASTRRAPRHRKHRRPNGLSTWARKTQLVEVVRMPSTSRARRWLRLLQELVADGEPVEVERLLREAAEYIECLQVQVRVMQAMVKLLSESSDSRMGGELSYSYDFTAWGN</sequence>